<keyword evidence="6" id="KW-1185">Reference proteome</keyword>
<dbReference type="RefSeq" id="WP_196824887.1">
    <property type="nucleotide sequence ID" value="NZ_CP046980.1"/>
</dbReference>
<keyword evidence="4" id="KW-0732">Signal</keyword>
<feature type="coiled-coil region" evidence="1">
    <location>
        <begin position="42"/>
        <end position="93"/>
    </location>
</feature>
<evidence type="ECO:0000256" key="2">
    <source>
        <dbReference type="SAM" id="MobiDB-lite"/>
    </source>
</evidence>
<evidence type="ECO:0000313" key="5">
    <source>
        <dbReference type="EMBL" id="MBG6122505.1"/>
    </source>
</evidence>
<dbReference type="Gene3D" id="3.40.33.10">
    <property type="entry name" value="CAP"/>
    <property type="match status" value="1"/>
</dbReference>
<dbReference type="PANTHER" id="PTHR16861:SF4">
    <property type="entry name" value="SH3 DOMAIN PROTEIN (AFU_ORTHOLOGUE AFUA_1G13610)"/>
    <property type="match status" value="1"/>
</dbReference>
<keyword evidence="3" id="KW-0472">Membrane</keyword>
<feature type="compositionally biased region" description="Low complexity" evidence="2">
    <location>
        <begin position="424"/>
        <end position="516"/>
    </location>
</feature>
<evidence type="ECO:0000313" key="6">
    <source>
        <dbReference type="Proteomes" id="UP000658613"/>
    </source>
</evidence>
<reference evidence="5" key="1">
    <citation type="submission" date="2020-11" db="EMBL/GenBank/DDBJ databases">
        <title>Sequencing the genomes of 1000 actinobacteria strains.</title>
        <authorList>
            <person name="Klenk H.-P."/>
        </authorList>
    </citation>
    <scope>NUCLEOTIDE SEQUENCE</scope>
    <source>
        <strain evidence="5">DSM 45632</strain>
    </source>
</reference>
<protein>
    <submittedName>
        <fullName evidence="5">Nucleic acid-binding Zn-ribbon protein</fullName>
    </submittedName>
</protein>
<gene>
    <name evidence="5" type="ORF">IW254_001474</name>
</gene>
<dbReference type="EMBL" id="JADOUE010000001">
    <property type="protein sequence ID" value="MBG6122505.1"/>
    <property type="molecule type" value="Genomic_DNA"/>
</dbReference>
<dbReference type="AlphaFoldDB" id="A0A931GU80"/>
<feature type="chain" id="PRO_5039036794" evidence="4">
    <location>
        <begin position="24"/>
        <end position="563"/>
    </location>
</feature>
<name>A0A931GU80_9CORY</name>
<dbReference type="InterPro" id="IPR035940">
    <property type="entry name" value="CAP_sf"/>
</dbReference>
<sequence length="563" mass="60698">MRSYKRIALAALTSVTLATSAVAVPQLSPAFAQTASQGAYTYQQWRYDLEDAASKLETANEELDAAQRNLKRVKNAHTELTAAQERRAALENQQKGELTTAELSALAGQATMEMINLYRVQNGLHPLRSHPLFTDRASFWNMEMAKLYLDKEGKDADGTPTDHSFRHSTDEELEKGAENILVYSGDLPSTSKNKEDWGKLAVEAFEGWRNSPTHNANMITEWLDGASVAYYADSKRNLWGTTLFHNEEVRHTPNSDGMYFFRPTDGTMVEALERPQDFYMPTGAMEALGITNWSAPTTLGKVPKRDKDGNYVPSGNEEIISEDADPVSYTDIVGGKTEMENRVNKVPLGGTPDVDWGKVKTESGNENANKAIQDLNNRITELTKIAGDSDAVAKAEKQVRDAKTKVATAKQNLANIQHREPRKATPTSTSTKATSTATKATSTPTSTKTTPTSTSTKATPTSTAPKTTSTSTKATPTSTATKVTPTSTKTSPTSTSTKATSTPTPTSTKTAPTPTSEPRGGSRNPDGSLSPGAIIGIVIGVLVLIGAGIVAAAPMLRQFGIRF</sequence>
<feature type="region of interest" description="Disordered" evidence="2">
    <location>
        <begin position="152"/>
        <end position="171"/>
    </location>
</feature>
<feature type="signal peptide" evidence="4">
    <location>
        <begin position="1"/>
        <end position="23"/>
    </location>
</feature>
<dbReference type="Proteomes" id="UP000658613">
    <property type="component" value="Unassembled WGS sequence"/>
</dbReference>
<feature type="region of interest" description="Disordered" evidence="2">
    <location>
        <begin position="403"/>
        <end position="527"/>
    </location>
</feature>
<comment type="caution">
    <text evidence="5">The sequence shown here is derived from an EMBL/GenBank/DDBJ whole genome shotgun (WGS) entry which is preliminary data.</text>
</comment>
<evidence type="ECO:0000256" key="4">
    <source>
        <dbReference type="SAM" id="SignalP"/>
    </source>
</evidence>
<organism evidence="5 6">
    <name type="scientific">Corynebacterium aquatimens</name>
    <dbReference type="NCBI Taxonomy" id="1190508"/>
    <lineage>
        <taxon>Bacteria</taxon>
        <taxon>Bacillati</taxon>
        <taxon>Actinomycetota</taxon>
        <taxon>Actinomycetes</taxon>
        <taxon>Mycobacteriales</taxon>
        <taxon>Corynebacteriaceae</taxon>
        <taxon>Corynebacterium</taxon>
    </lineage>
</organism>
<keyword evidence="3" id="KW-0812">Transmembrane</keyword>
<evidence type="ECO:0000256" key="1">
    <source>
        <dbReference type="SAM" id="Coils"/>
    </source>
</evidence>
<accession>A0A931GU80</accession>
<feature type="transmembrane region" description="Helical" evidence="3">
    <location>
        <begin position="533"/>
        <end position="556"/>
    </location>
</feature>
<keyword evidence="3" id="KW-1133">Transmembrane helix</keyword>
<keyword evidence="1" id="KW-0175">Coiled coil</keyword>
<dbReference type="PANTHER" id="PTHR16861">
    <property type="entry name" value="GLYCOPROTEIN 38"/>
    <property type="match status" value="1"/>
</dbReference>
<evidence type="ECO:0000256" key="3">
    <source>
        <dbReference type="SAM" id="Phobius"/>
    </source>
</evidence>
<proteinExistence type="predicted"/>